<dbReference type="PROSITE" id="PS51257">
    <property type="entry name" value="PROKAR_LIPOPROTEIN"/>
    <property type="match status" value="1"/>
</dbReference>
<dbReference type="Proteomes" id="UP000325134">
    <property type="component" value="Unassembled WGS sequence"/>
</dbReference>
<evidence type="ECO:0000313" key="2">
    <source>
        <dbReference type="Proteomes" id="UP000325134"/>
    </source>
</evidence>
<reference evidence="1 2" key="1">
    <citation type="submission" date="2016-11" db="EMBL/GenBank/DDBJ databases">
        <authorList>
            <person name="Varghese N."/>
            <person name="Submissions S."/>
        </authorList>
    </citation>
    <scope>NUCLEOTIDE SEQUENCE [LARGE SCALE GENOMIC DNA]</scope>
    <source>
        <strain evidence="1 2">DSM 29341</strain>
    </source>
</reference>
<gene>
    <name evidence="1" type="ORF">SAMN05444279_1186</name>
</gene>
<sequence>MTARTGLKFAAVLLSVGACTETASMSGASAPRDLAKVPEGVIAIAAPGQDLSAVRIMPEDGCYWYRHVGPVETTYLPLRTVDGRPICARA</sequence>
<proteinExistence type="predicted"/>
<organism evidence="1 2">
    <name type="scientific">Ruegeria intermedia</name>
    <dbReference type="NCBI Taxonomy" id="996115"/>
    <lineage>
        <taxon>Bacteria</taxon>
        <taxon>Pseudomonadati</taxon>
        <taxon>Pseudomonadota</taxon>
        <taxon>Alphaproteobacteria</taxon>
        <taxon>Rhodobacterales</taxon>
        <taxon>Roseobacteraceae</taxon>
        <taxon>Ruegeria</taxon>
    </lineage>
</organism>
<protein>
    <recommendedName>
        <fullName evidence="3">Lipoprotein</fullName>
    </recommendedName>
</protein>
<name>A0A1M4Z5D1_9RHOB</name>
<dbReference type="AlphaFoldDB" id="A0A1M4Z5D1"/>
<evidence type="ECO:0008006" key="3">
    <source>
        <dbReference type="Google" id="ProtNLM"/>
    </source>
</evidence>
<evidence type="ECO:0000313" key="1">
    <source>
        <dbReference type="EMBL" id="SHF12796.1"/>
    </source>
</evidence>
<keyword evidence="2" id="KW-1185">Reference proteome</keyword>
<dbReference type="RefSeq" id="WP_149776482.1">
    <property type="nucleotide sequence ID" value="NZ_FQVK01000018.1"/>
</dbReference>
<dbReference type="OrthoDB" id="7659063at2"/>
<accession>A0A1M4Z5D1</accession>
<dbReference type="EMBL" id="FQVK01000018">
    <property type="protein sequence ID" value="SHF12796.1"/>
    <property type="molecule type" value="Genomic_DNA"/>
</dbReference>